<dbReference type="GO" id="GO:0016740">
    <property type="term" value="F:transferase activity"/>
    <property type="evidence" value="ECO:0007669"/>
    <property type="project" value="UniProtKB-KW"/>
</dbReference>
<name>A0A8G2F7U3_9BACT</name>
<evidence type="ECO:0000313" key="3">
    <source>
        <dbReference type="EMBL" id="SHI54227.1"/>
    </source>
</evidence>
<dbReference type="InterPro" id="IPR005586">
    <property type="entry name" value="ABC_trans_aux"/>
</dbReference>
<dbReference type="RefSeq" id="WP_020001396.1">
    <property type="nucleotide sequence ID" value="NZ_CP192217.1"/>
</dbReference>
<keyword evidence="2" id="KW-0449">Lipoprotein</keyword>
<proteinExistence type="predicted"/>
<evidence type="ECO:0000313" key="5">
    <source>
        <dbReference type="Proteomes" id="UP001568358"/>
    </source>
</evidence>
<protein>
    <submittedName>
        <fullName evidence="2">ABC-type transport auxiliary lipoprotein family protein</fullName>
    </submittedName>
    <submittedName>
        <fullName evidence="3">ABC-type uncharacterized transport system, auxiliary component</fullName>
    </submittedName>
</protein>
<keyword evidence="2" id="KW-0808">Transferase</keyword>
<evidence type="ECO:0000313" key="2">
    <source>
        <dbReference type="EMBL" id="MEZ6853242.1"/>
    </source>
</evidence>
<dbReference type="EMBL" id="FQZR01000002">
    <property type="protein sequence ID" value="SHI54227.1"/>
    <property type="molecule type" value="Genomic_DNA"/>
</dbReference>
<evidence type="ECO:0000313" key="4">
    <source>
        <dbReference type="Proteomes" id="UP000184001"/>
    </source>
</evidence>
<feature type="domain" description="ABC-type transport auxiliary lipoprotein component" evidence="1">
    <location>
        <begin position="36"/>
        <end position="197"/>
    </location>
</feature>
<evidence type="ECO:0000259" key="1">
    <source>
        <dbReference type="Pfam" id="PF03886"/>
    </source>
</evidence>
<accession>A0A8G2F7U3</accession>
<dbReference type="Proteomes" id="UP000184001">
    <property type="component" value="Unassembled WGS sequence"/>
</dbReference>
<dbReference type="EMBL" id="JBFSOO010000004">
    <property type="protein sequence ID" value="MEZ6853242.1"/>
    <property type="molecule type" value="Genomic_DNA"/>
</dbReference>
<organism evidence="3 4">
    <name type="scientific">Halodesulfovibrio aestuarii</name>
    <dbReference type="NCBI Taxonomy" id="126333"/>
    <lineage>
        <taxon>Bacteria</taxon>
        <taxon>Pseudomonadati</taxon>
        <taxon>Thermodesulfobacteriota</taxon>
        <taxon>Desulfovibrionia</taxon>
        <taxon>Desulfovibrionales</taxon>
        <taxon>Desulfovibrionaceae</taxon>
        <taxon>Halodesulfovibrio</taxon>
    </lineage>
</organism>
<reference evidence="3 4" key="1">
    <citation type="submission" date="2016-11" db="EMBL/GenBank/DDBJ databases">
        <authorList>
            <person name="Varghese N."/>
            <person name="Submissions S."/>
        </authorList>
    </citation>
    <scope>NUCLEOTIDE SEQUENCE [LARGE SCALE GENOMIC DNA]</scope>
    <source>
        <strain evidence="3 4">DSM 17919</strain>
    </source>
</reference>
<dbReference type="Pfam" id="PF03886">
    <property type="entry name" value="ABC_trans_aux"/>
    <property type="match status" value="1"/>
</dbReference>
<sequence>MRKLIVRLLILSLVLVVCSGCAIDLGLKPPAASEHYMLAVSTDTPARTATHSVPTIAVDRPQANAFLNSTGIAVIQSNQKVLYYAKGQWATALPEMMLSAAIHSLNSTQKIRSFNNAQPGISADYKLVWSIEEFYARYTAKKTPPHIYITLNCWLIDNDKVSQPVASSVFAGNQTASGQGLEPIVASFNSTVETLLSNMNTWVTATIKKNEIHETKNATPNSSDGN</sequence>
<reference evidence="2 5" key="2">
    <citation type="submission" date="2024-07" db="EMBL/GenBank/DDBJ databases">
        <title>Active virus-host system and metabolic interactions in a Lokiarchaeon culture.</title>
        <authorList>
            <person name="Ponce Toledo R.I."/>
            <person name="Rodrigues Oliveira T."/>
            <person name="Schleper C."/>
        </authorList>
    </citation>
    <scope>NUCLEOTIDE SEQUENCE [LARGE SCALE GENOMIC DNA]</scope>
    <source>
        <strain evidence="2 5">B35</strain>
    </source>
</reference>
<dbReference type="Gene3D" id="3.40.50.10610">
    <property type="entry name" value="ABC-type transport auxiliary lipoprotein component"/>
    <property type="match status" value="1"/>
</dbReference>
<keyword evidence="5" id="KW-1185">Reference proteome</keyword>
<comment type="caution">
    <text evidence="3">The sequence shown here is derived from an EMBL/GenBank/DDBJ whole genome shotgun (WGS) entry which is preliminary data.</text>
</comment>
<gene>
    <name evidence="2" type="ORF">AB2Z07_06855</name>
    <name evidence="3" type="ORF">SAMN05660830_00256</name>
</gene>
<dbReference type="AlphaFoldDB" id="A0A8G2F7U3"/>
<dbReference type="SUPFAM" id="SSF159594">
    <property type="entry name" value="XCC0632-like"/>
    <property type="match status" value="1"/>
</dbReference>
<dbReference type="Proteomes" id="UP001568358">
    <property type="component" value="Unassembled WGS sequence"/>
</dbReference>